<protein>
    <submittedName>
        <fullName evidence="1">Uncharacterized protein</fullName>
    </submittedName>
</protein>
<dbReference type="AlphaFoldDB" id="A0AA88YVQ8"/>
<comment type="caution">
    <text evidence="1">The sequence shown here is derived from an EMBL/GenBank/DDBJ whole genome shotgun (WGS) entry which is preliminary data.</text>
</comment>
<organism evidence="1 2">
    <name type="scientific">Pinctada imbricata</name>
    <name type="common">Atlantic pearl-oyster</name>
    <name type="synonym">Pinctada martensii</name>
    <dbReference type="NCBI Taxonomy" id="66713"/>
    <lineage>
        <taxon>Eukaryota</taxon>
        <taxon>Metazoa</taxon>
        <taxon>Spiralia</taxon>
        <taxon>Lophotrochozoa</taxon>
        <taxon>Mollusca</taxon>
        <taxon>Bivalvia</taxon>
        <taxon>Autobranchia</taxon>
        <taxon>Pteriomorphia</taxon>
        <taxon>Pterioida</taxon>
        <taxon>Pterioidea</taxon>
        <taxon>Pteriidae</taxon>
        <taxon>Pinctada</taxon>
    </lineage>
</organism>
<sequence length="197" mass="21963">MWKKKSTSIYLSKTLKKYQKRREPINYRSSLMTLYKKKSKESGGNEWGRVMVRIQPRQEPTPSEPQPPPPPAATIQRIVTYDPDTVVSIQSADGIQAADLLTQAMSELTQSLQEYRQPVGEYHVGARIGNAVQQGIVQVQAAHIQHPHSTIELSNLVPLSGTHFQTQNGGTLTPLQITLAPSTVIHANQDQTNPYLQ</sequence>
<name>A0AA88YVQ8_PINIB</name>
<evidence type="ECO:0000313" key="2">
    <source>
        <dbReference type="Proteomes" id="UP001186944"/>
    </source>
</evidence>
<accession>A0AA88YVQ8</accession>
<dbReference type="Proteomes" id="UP001186944">
    <property type="component" value="Unassembled WGS sequence"/>
</dbReference>
<keyword evidence="2" id="KW-1185">Reference proteome</keyword>
<reference evidence="1" key="1">
    <citation type="submission" date="2019-08" db="EMBL/GenBank/DDBJ databases">
        <title>The improved chromosome-level genome for the pearl oyster Pinctada fucata martensii using PacBio sequencing and Hi-C.</title>
        <authorList>
            <person name="Zheng Z."/>
        </authorList>
    </citation>
    <scope>NUCLEOTIDE SEQUENCE</scope>
    <source>
        <strain evidence="1">ZZ-2019</strain>
        <tissue evidence="1">Adductor muscle</tissue>
    </source>
</reference>
<proteinExistence type="predicted"/>
<evidence type="ECO:0000313" key="1">
    <source>
        <dbReference type="EMBL" id="KAK3107182.1"/>
    </source>
</evidence>
<gene>
    <name evidence="1" type="ORF">FSP39_008752</name>
</gene>
<dbReference type="EMBL" id="VSWD01000002">
    <property type="protein sequence ID" value="KAK3107182.1"/>
    <property type="molecule type" value="Genomic_DNA"/>
</dbReference>